<reference evidence="7 8" key="1">
    <citation type="submission" date="2024-11" db="EMBL/GenBank/DDBJ databases">
        <title>Adaptive evolution of stress response genes in parasites aligns with host niche diversity.</title>
        <authorList>
            <person name="Hahn C."/>
            <person name="Resl P."/>
        </authorList>
    </citation>
    <scope>NUCLEOTIDE SEQUENCE [LARGE SCALE GENOMIC DNA]</scope>
    <source>
        <strain evidence="7">EGGRZ-B1_66</strain>
        <tissue evidence="7">Body</tissue>
    </source>
</reference>
<dbReference type="Pfam" id="PF10502">
    <property type="entry name" value="Peptidase_S26"/>
    <property type="match status" value="1"/>
</dbReference>
<keyword evidence="5" id="KW-0472">Membrane</keyword>
<dbReference type="SUPFAM" id="SSF51306">
    <property type="entry name" value="LexA/Signal peptidase"/>
    <property type="match status" value="1"/>
</dbReference>
<dbReference type="EMBL" id="JBJKFK010006343">
    <property type="protein sequence ID" value="KAL3307851.1"/>
    <property type="molecule type" value="Genomic_DNA"/>
</dbReference>
<evidence type="ECO:0000256" key="2">
    <source>
        <dbReference type="ARBA" id="ARBA00022792"/>
    </source>
</evidence>
<sequence length="81" mass="9249">VPKDHVWLEGDNKKISQDSRTYGSVPLEQVHYKAFLRIWPLHKICWLNKLPPPFPLSGSSSPMLEANNNLIPAISCEDHKD</sequence>
<evidence type="ECO:0000313" key="8">
    <source>
        <dbReference type="Proteomes" id="UP001626550"/>
    </source>
</evidence>
<feature type="domain" description="Peptidase S26" evidence="6">
    <location>
        <begin position="1"/>
        <end position="39"/>
    </location>
</feature>
<keyword evidence="8" id="KW-1185">Reference proteome</keyword>
<dbReference type="GO" id="GO:0016787">
    <property type="term" value="F:hydrolase activity"/>
    <property type="evidence" value="ECO:0007669"/>
    <property type="project" value="UniProtKB-KW"/>
</dbReference>
<dbReference type="Proteomes" id="UP001626550">
    <property type="component" value="Unassembled WGS sequence"/>
</dbReference>
<name>A0ABD2PQ33_9PLAT</name>
<dbReference type="InterPro" id="IPR052064">
    <property type="entry name" value="Mito_IMP1_subunit"/>
</dbReference>
<evidence type="ECO:0000256" key="5">
    <source>
        <dbReference type="ARBA" id="ARBA00023136"/>
    </source>
</evidence>
<dbReference type="GO" id="GO:0005743">
    <property type="term" value="C:mitochondrial inner membrane"/>
    <property type="evidence" value="ECO:0007669"/>
    <property type="project" value="UniProtKB-SubCell"/>
</dbReference>
<dbReference type="AlphaFoldDB" id="A0ABD2PQ33"/>
<comment type="subcellular location">
    <subcellularLocation>
        <location evidence="1">Mitochondrion inner membrane</location>
    </subcellularLocation>
</comment>
<accession>A0ABD2PQ33</accession>
<dbReference type="InterPro" id="IPR019533">
    <property type="entry name" value="Peptidase_S26"/>
</dbReference>
<feature type="non-terminal residue" evidence="7">
    <location>
        <position position="1"/>
    </location>
</feature>
<gene>
    <name evidence="7" type="primary">IMMP1L</name>
    <name evidence="7" type="ORF">Ciccas_013625</name>
</gene>
<protein>
    <submittedName>
        <fullName evidence="7">IMP1 inner mitochondrial membrane peptidase-like</fullName>
    </submittedName>
</protein>
<keyword evidence="2" id="KW-0999">Mitochondrion inner membrane</keyword>
<dbReference type="CDD" id="cd06530">
    <property type="entry name" value="S26_SPase_I"/>
    <property type="match status" value="1"/>
</dbReference>
<evidence type="ECO:0000313" key="7">
    <source>
        <dbReference type="EMBL" id="KAL3307851.1"/>
    </source>
</evidence>
<dbReference type="InterPro" id="IPR036286">
    <property type="entry name" value="LexA/Signal_pep-like_sf"/>
</dbReference>
<evidence type="ECO:0000256" key="1">
    <source>
        <dbReference type="ARBA" id="ARBA00004273"/>
    </source>
</evidence>
<keyword evidence="3" id="KW-0378">Hydrolase</keyword>
<dbReference type="PANTHER" id="PTHR12383">
    <property type="entry name" value="PROTEASE FAMILY S26 MITOCHONDRIAL INNER MEMBRANE PROTEASE-RELATED"/>
    <property type="match status" value="1"/>
</dbReference>
<proteinExistence type="predicted"/>
<comment type="caution">
    <text evidence="7">The sequence shown here is derived from an EMBL/GenBank/DDBJ whole genome shotgun (WGS) entry which is preliminary data.</text>
</comment>
<evidence type="ECO:0000256" key="3">
    <source>
        <dbReference type="ARBA" id="ARBA00022801"/>
    </source>
</evidence>
<keyword evidence="4" id="KW-0496">Mitochondrion</keyword>
<evidence type="ECO:0000256" key="4">
    <source>
        <dbReference type="ARBA" id="ARBA00023128"/>
    </source>
</evidence>
<evidence type="ECO:0000259" key="6">
    <source>
        <dbReference type="Pfam" id="PF10502"/>
    </source>
</evidence>
<dbReference type="PANTHER" id="PTHR12383:SF16">
    <property type="entry name" value="MITOCHONDRIAL INNER MEMBRANE PROTEASE SUBUNIT 1"/>
    <property type="match status" value="1"/>
</dbReference>
<organism evidence="7 8">
    <name type="scientific">Cichlidogyrus casuarinus</name>
    <dbReference type="NCBI Taxonomy" id="1844966"/>
    <lineage>
        <taxon>Eukaryota</taxon>
        <taxon>Metazoa</taxon>
        <taxon>Spiralia</taxon>
        <taxon>Lophotrochozoa</taxon>
        <taxon>Platyhelminthes</taxon>
        <taxon>Monogenea</taxon>
        <taxon>Monopisthocotylea</taxon>
        <taxon>Dactylogyridea</taxon>
        <taxon>Ancyrocephalidae</taxon>
        <taxon>Cichlidogyrus</taxon>
    </lineage>
</organism>
<dbReference type="Gene3D" id="2.10.109.10">
    <property type="entry name" value="Umud Fragment, subunit A"/>
    <property type="match status" value="1"/>
</dbReference>